<dbReference type="GO" id="GO:0140359">
    <property type="term" value="F:ABC-type transporter activity"/>
    <property type="evidence" value="ECO:0007669"/>
    <property type="project" value="InterPro"/>
</dbReference>
<feature type="transmembrane region" description="Helical" evidence="7">
    <location>
        <begin position="154"/>
        <end position="183"/>
    </location>
</feature>
<dbReference type="AlphaFoldDB" id="A0A3B0TA66"/>
<dbReference type="GO" id="GO:0016020">
    <property type="term" value="C:membrane"/>
    <property type="evidence" value="ECO:0007669"/>
    <property type="project" value="UniProtKB-SubCell"/>
</dbReference>
<proteinExistence type="predicted"/>
<dbReference type="GO" id="GO:0030253">
    <property type="term" value="P:protein secretion by the type I secretion system"/>
    <property type="evidence" value="ECO:0007669"/>
    <property type="project" value="InterPro"/>
</dbReference>
<feature type="domain" description="ABC transporter" evidence="8">
    <location>
        <begin position="340"/>
        <end position="575"/>
    </location>
</feature>
<keyword evidence="3" id="KW-0547">Nucleotide-binding</keyword>
<dbReference type="InterPro" id="IPR039421">
    <property type="entry name" value="Type_1_exporter"/>
</dbReference>
<dbReference type="PROSITE" id="PS50893">
    <property type="entry name" value="ABC_TRANSPORTER_2"/>
    <property type="match status" value="1"/>
</dbReference>
<dbReference type="Pfam" id="PF00005">
    <property type="entry name" value="ABC_tran"/>
    <property type="match status" value="1"/>
</dbReference>
<dbReference type="PROSITE" id="PS50929">
    <property type="entry name" value="ABC_TM1F"/>
    <property type="match status" value="1"/>
</dbReference>
<dbReference type="Gene3D" id="3.40.50.300">
    <property type="entry name" value="P-loop containing nucleotide triphosphate hydrolases"/>
    <property type="match status" value="1"/>
</dbReference>
<dbReference type="InterPro" id="IPR036640">
    <property type="entry name" value="ABC1_TM_sf"/>
</dbReference>
<dbReference type="InterPro" id="IPR027417">
    <property type="entry name" value="P-loop_NTPase"/>
</dbReference>
<feature type="domain" description="ABC transmembrane type-1" evidence="9">
    <location>
        <begin position="33"/>
        <end position="309"/>
    </location>
</feature>
<dbReference type="SUPFAM" id="SSF90123">
    <property type="entry name" value="ABC transporter transmembrane region"/>
    <property type="match status" value="1"/>
</dbReference>
<evidence type="ECO:0000259" key="9">
    <source>
        <dbReference type="PROSITE" id="PS50929"/>
    </source>
</evidence>
<dbReference type="SUPFAM" id="SSF52540">
    <property type="entry name" value="P-loop containing nucleoside triphosphate hydrolases"/>
    <property type="match status" value="1"/>
</dbReference>
<keyword evidence="2 7" id="KW-0812">Transmembrane</keyword>
<protein>
    <submittedName>
        <fullName evidence="10">Type I secretion system ATPase</fullName>
    </submittedName>
</protein>
<dbReference type="GO" id="GO:0016887">
    <property type="term" value="F:ATP hydrolysis activity"/>
    <property type="evidence" value="ECO:0007669"/>
    <property type="project" value="InterPro"/>
</dbReference>
<dbReference type="CDD" id="cd18586">
    <property type="entry name" value="ABC_6TM_PrtD_like"/>
    <property type="match status" value="1"/>
</dbReference>
<dbReference type="GO" id="GO:0034040">
    <property type="term" value="F:ATPase-coupled lipid transmembrane transporter activity"/>
    <property type="evidence" value="ECO:0007669"/>
    <property type="project" value="TreeGrafter"/>
</dbReference>
<dbReference type="Pfam" id="PF00664">
    <property type="entry name" value="ABC_membrane"/>
    <property type="match status" value="1"/>
</dbReference>
<keyword evidence="4" id="KW-0067">ATP-binding</keyword>
<dbReference type="NCBIfam" id="TIGR01842">
    <property type="entry name" value="type_I_sec_PrtD"/>
    <property type="match status" value="1"/>
</dbReference>
<keyword evidence="5 7" id="KW-1133">Transmembrane helix</keyword>
<dbReference type="PANTHER" id="PTHR24221:SF248">
    <property type="entry name" value="ABC TRANSPORTER TRANSMEMBRANE REGION"/>
    <property type="match status" value="1"/>
</dbReference>
<organism evidence="10">
    <name type="scientific">hydrothermal vent metagenome</name>
    <dbReference type="NCBI Taxonomy" id="652676"/>
    <lineage>
        <taxon>unclassified sequences</taxon>
        <taxon>metagenomes</taxon>
        <taxon>ecological metagenomes</taxon>
    </lineage>
</organism>
<evidence type="ECO:0000313" key="10">
    <source>
        <dbReference type="EMBL" id="VAW15571.1"/>
    </source>
</evidence>
<comment type="subcellular location">
    <subcellularLocation>
        <location evidence="1">Membrane</location>
        <topology evidence="1">Multi-pass membrane protein</topology>
    </subcellularLocation>
</comment>
<evidence type="ECO:0000256" key="3">
    <source>
        <dbReference type="ARBA" id="ARBA00022741"/>
    </source>
</evidence>
<dbReference type="SMART" id="SM00382">
    <property type="entry name" value="AAA"/>
    <property type="match status" value="1"/>
</dbReference>
<evidence type="ECO:0000256" key="1">
    <source>
        <dbReference type="ARBA" id="ARBA00004141"/>
    </source>
</evidence>
<keyword evidence="6 7" id="KW-0472">Membrane</keyword>
<dbReference type="InterPro" id="IPR017871">
    <property type="entry name" value="ABC_transporter-like_CS"/>
</dbReference>
<feature type="transmembrane region" description="Helical" evidence="7">
    <location>
        <begin position="264"/>
        <end position="290"/>
    </location>
</feature>
<evidence type="ECO:0000256" key="4">
    <source>
        <dbReference type="ARBA" id="ARBA00022840"/>
    </source>
</evidence>
<feature type="transmembrane region" description="Helical" evidence="7">
    <location>
        <begin position="27"/>
        <end position="52"/>
    </location>
</feature>
<dbReference type="InterPro" id="IPR011527">
    <property type="entry name" value="ABC1_TM_dom"/>
</dbReference>
<dbReference type="GO" id="GO:0005524">
    <property type="term" value="F:ATP binding"/>
    <property type="evidence" value="ECO:0007669"/>
    <property type="project" value="UniProtKB-KW"/>
</dbReference>
<evidence type="ECO:0000256" key="6">
    <source>
        <dbReference type="ARBA" id="ARBA00023136"/>
    </source>
</evidence>
<dbReference type="GO" id="GO:0030256">
    <property type="term" value="C:type I protein secretion system complex"/>
    <property type="evidence" value="ECO:0007669"/>
    <property type="project" value="InterPro"/>
</dbReference>
<accession>A0A3B0TA66</accession>
<dbReference type="PANTHER" id="PTHR24221">
    <property type="entry name" value="ATP-BINDING CASSETTE SUB-FAMILY B"/>
    <property type="match status" value="1"/>
</dbReference>
<gene>
    <name evidence="10" type="ORF">MNBD_ALPHA12-1014</name>
</gene>
<evidence type="ECO:0000256" key="7">
    <source>
        <dbReference type="SAM" id="Phobius"/>
    </source>
</evidence>
<dbReference type="Gene3D" id="1.20.1560.10">
    <property type="entry name" value="ABC transporter type 1, transmembrane domain"/>
    <property type="match status" value="1"/>
</dbReference>
<reference evidence="10" key="1">
    <citation type="submission" date="2018-06" db="EMBL/GenBank/DDBJ databases">
        <authorList>
            <person name="Zhirakovskaya E."/>
        </authorList>
    </citation>
    <scope>NUCLEOTIDE SEQUENCE</scope>
</reference>
<sequence>MTPRQNSNTDGQLSPALTFGSAFKPSIPAFISVGFFSFFINLLMLTGPLFMLQIYDRVLASRSLPTLVVLFVLVAGLFAVLGVLEFVRTRILVRIGAQVDQRLSRRVFDGSMRLSLHNGANISATAPLLQLGIIQQFLSGPALSVLFDAPWVPVYIYVIFLLHQDLGLLAIVAAIVLFVIALLNDMRSRKPAKETSVASAGASQIADTGRRNAEVLAAMAMLRPIRERWAEKHNKAVSHGVEARDRTGTLGAISKSLRLFFQSAMLAAGAALVIYGQATPGVMIAASIILGRALQPVEQSIVHWRSLVQFRQAAQMLRKFLQHLPPPAERMALPAPTGRIDVLSLHVGVPGERRLILKNINFALAPGEILGVIGPSAAGKSSLARALVGVRKPLSGEIRLDGATFDQWHPDQLGKHIGYLPQDVELFEGTIKENIARFESDPDPEAVIRAATRAGIHQLIMLWGGYDTNVGNLGSNLSAGQRQRVALARALYGDPAFIVLDEPNSNLDEAGEMALAKAVAGMRENKQSVIIITHRMNILSLSDYLLELNAGVQTQFGPRDQVIANIRKNRAKNSAPPQNNSANVMAMTPVRSSAKSPYAVGVNIASDIKSSAVAPIAQNDKRAPDE</sequence>
<evidence type="ECO:0000256" key="2">
    <source>
        <dbReference type="ARBA" id="ARBA00022692"/>
    </source>
</evidence>
<dbReference type="InterPro" id="IPR003439">
    <property type="entry name" value="ABC_transporter-like_ATP-bd"/>
</dbReference>
<dbReference type="PROSITE" id="PS00211">
    <property type="entry name" value="ABC_TRANSPORTER_1"/>
    <property type="match status" value="1"/>
</dbReference>
<dbReference type="InterPro" id="IPR003593">
    <property type="entry name" value="AAA+_ATPase"/>
</dbReference>
<feature type="transmembrane region" description="Helical" evidence="7">
    <location>
        <begin position="64"/>
        <end position="84"/>
    </location>
</feature>
<evidence type="ECO:0000259" key="8">
    <source>
        <dbReference type="PROSITE" id="PS50893"/>
    </source>
</evidence>
<dbReference type="InterPro" id="IPR010128">
    <property type="entry name" value="ATPase_T1SS_PrtD-like"/>
</dbReference>
<name>A0A3B0TA66_9ZZZZ</name>
<evidence type="ECO:0000256" key="5">
    <source>
        <dbReference type="ARBA" id="ARBA00022989"/>
    </source>
</evidence>
<dbReference type="InterPro" id="IPR047957">
    <property type="entry name" value="ABC_AprD-like_6TM"/>
</dbReference>
<dbReference type="EMBL" id="UOEO01000035">
    <property type="protein sequence ID" value="VAW15571.1"/>
    <property type="molecule type" value="Genomic_DNA"/>
</dbReference>